<gene>
    <name evidence="3" type="ORF">VTJ49DRAFT_2307</name>
</gene>
<proteinExistence type="predicted"/>
<organism evidence="3 4">
    <name type="scientific">Humicola insolens</name>
    <name type="common">Soft-rot fungus</name>
    <dbReference type="NCBI Taxonomy" id="85995"/>
    <lineage>
        <taxon>Eukaryota</taxon>
        <taxon>Fungi</taxon>
        <taxon>Dikarya</taxon>
        <taxon>Ascomycota</taxon>
        <taxon>Pezizomycotina</taxon>
        <taxon>Sordariomycetes</taxon>
        <taxon>Sordariomycetidae</taxon>
        <taxon>Sordariales</taxon>
        <taxon>Chaetomiaceae</taxon>
        <taxon>Mycothermus</taxon>
    </lineage>
</organism>
<accession>A0ABR3VR08</accession>
<dbReference type="Proteomes" id="UP001583172">
    <property type="component" value="Unassembled WGS sequence"/>
</dbReference>
<keyword evidence="2" id="KW-0472">Membrane</keyword>
<evidence type="ECO:0000313" key="4">
    <source>
        <dbReference type="Proteomes" id="UP001583172"/>
    </source>
</evidence>
<keyword evidence="2" id="KW-0812">Transmembrane</keyword>
<keyword evidence="4" id="KW-1185">Reference proteome</keyword>
<feature type="compositionally biased region" description="Low complexity" evidence="1">
    <location>
        <begin position="84"/>
        <end position="101"/>
    </location>
</feature>
<feature type="compositionally biased region" description="Low complexity" evidence="1">
    <location>
        <begin position="311"/>
        <end position="331"/>
    </location>
</feature>
<feature type="region of interest" description="Disordered" evidence="1">
    <location>
        <begin position="250"/>
        <end position="331"/>
    </location>
</feature>
<feature type="region of interest" description="Disordered" evidence="1">
    <location>
        <begin position="165"/>
        <end position="190"/>
    </location>
</feature>
<feature type="compositionally biased region" description="Polar residues" evidence="1">
    <location>
        <begin position="250"/>
        <end position="263"/>
    </location>
</feature>
<feature type="compositionally biased region" description="Polar residues" evidence="1">
    <location>
        <begin position="274"/>
        <end position="293"/>
    </location>
</feature>
<dbReference type="EMBL" id="JAZGSY010000002">
    <property type="protein sequence ID" value="KAL1844250.1"/>
    <property type="molecule type" value="Genomic_DNA"/>
</dbReference>
<comment type="caution">
    <text evidence="3">The sequence shown here is derived from an EMBL/GenBank/DDBJ whole genome shotgun (WGS) entry which is preliminary data.</text>
</comment>
<evidence type="ECO:0000256" key="2">
    <source>
        <dbReference type="SAM" id="Phobius"/>
    </source>
</evidence>
<name>A0ABR3VR08_HUMIN</name>
<keyword evidence="2" id="KW-1133">Transmembrane helix</keyword>
<evidence type="ECO:0000313" key="3">
    <source>
        <dbReference type="EMBL" id="KAL1844250.1"/>
    </source>
</evidence>
<feature type="compositionally biased region" description="Low complexity" evidence="1">
    <location>
        <begin position="118"/>
        <end position="131"/>
    </location>
</feature>
<feature type="compositionally biased region" description="Polar residues" evidence="1">
    <location>
        <begin position="102"/>
        <end position="117"/>
    </location>
</feature>
<evidence type="ECO:0000256" key="1">
    <source>
        <dbReference type="SAM" id="MobiDB-lite"/>
    </source>
</evidence>
<sequence length="331" mass="35662">MTTYYYMGDSCSGTTALGYYHANVEGDRSVSVTVDLPCGRTCTTVMIYEASPTVGPSLSWIGCPEMLGLPQGVYTIYSQRPDITDITSTSSSRTRTTRTTDNFPSETQTSSTGSPTFDSSNTADDSSSSSGPNAGVIVGAVVGSIAGVAIILLAFFLGWRYASRKNKPTTTSNPPTNPPPNPPTQPYYTPELEGAKVQAGVPVSTSPAPTYDPAQQHQSMVYNPALQQQQQPMVWNQNQGAWGHQSVYYPQTGQMPTPQQLPTDTGPYEIGSSYPYTYQEQTGTYVTPTQPAQPAQLEQPDQHLGQPLGPQLAQRLEQQAEQQQSGQQPPS</sequence>
<feature type="compositionally biased region" description="Pro residues" evidence="1">
    <location>
        <begin position="175"/>
        <end position="185"/>
    </location>
</feature>
<protein>
    <submittedName>
        <fullName evidence="3">Uncharacterized protein</fullName>
    </submittedName>
</protein>
<feature type="region of interest" description="Disordered" evidence="1">
    <location>
        <begin position="84"/>
        <end position="131"/>
    </location>
</feature>
<reference evidence="3 4" key="1">
    <citation type="journal article" date="2024" name="Commun. Biol.">
        <title>Comparative genomic analysis of thermophilic fungi reveals convergent evolutionary adaptations and gene losses.</title>
        <authorList>
            <person name="Steindorff A.S."/>
            <person name="Aguilar-Pontes M.V."/>
            <person name="Robinson A.J."/>
            <person name="Andreopoulos B."/>
            <person name="LaButti K."/>
            <person name="Kuo A."/>
            <person name="Mondo S."/>
            <person name="Riley R."/>
            <person name="Otillar R."/>
            <person name="Haridas S."/>
            <person name="Lipzen A."/>
            <person name="Grimwood J."/>
            <person name="Schmutz J."/>
            <person name="Clum A."/>
            <person name="Reid I.D."/>
            <person name="Moisan M.C."/>
            <person name="Butler G."/>
            <person name="Nguyen T.T.M."/>
            <person name="Dewar K."/>
            <person name="Conant G."/>
            <person name="Drula E."/>
            <person name="Henrissat B."/>
            <person name="Hansel C."/>
            <person name="Singer S."/>
            <person name="Hutchinson M.I."/>
            <person name="de Vries R.P."/>
            <person name="Natvig D.O."/>
            <person name="Powell A.J."/>
            <person name="Tsang A."/>
            <person name="Grigoriev I.V."/>
        </authorList>
    </citation>
    <scope>NUCLEOTIDE SEQUENCE [LARGE SCALE GENOMIC DNA]</scope>
    <source>
        <strain evidence="3 4">CBS 620.91</strain>
    </source>
</reference>
<feature type="transmembrane region" description="Helical" evidence="2">
    <location>
        <begin position="136"/>
        <end position="159"/>
    </location>
</feature>